<name>A0A7I8DTC2_9FIRM</name>
<dbReference type="EMBL" id="AP023368">
    <property type="protein sequence ID" value="BCK00492.1"/>
    <property type="molecule type" value="Genomic_DNA"/>
</dbReference>
<evidence type="ECO:0000313" key="2">
    <source>
        <dbReference type="Proteomes" id="UP000515703"/>
    </source>
</evidence>
<dbReference type="KEGG" id="acht:bsdcttw_35320"/>
<dbReference type="Proteomes" id="UP000515703">
    <property type="component" value="Chromosome"/>
</dbReference>
<evidence type="ECO:0000313" key="1">
    <source>
        <dbReference type="EMBL" id="BCK00492.1"/>
    </source>
</evidence>
<dbReference type="AlphaFoldDB" id="A0A7I8DTC2"/>
<protein>
    <submittedName>
        <fullName evidence="1">Uncharacterized protein</fullName>
    </submittedName>
</protein>
<gene>
    <name evidence="1" type="ORF">bsdcttw_35320</name>
</gene>
<keyword evidence="2" id="KW-1185">Reference proteome</keyword>
<reference evidence="1 2" key="1">
    <citation type="submission" date="2020-08" db="EMBL/GenBank/DDBJ databases">
        <title>Draft genome sequencing of an Anaerocolumna strain isolated from anoxic soil subjected to BSD treatment.</title>
        <authorList>
            <person name="Uek A."/>
            <person name="Tonouchi A."/>
        </authorList>
    </citation>
    <scope>NUCLEOTIDE SEQUENCE [LARGE SCALE GENOMIC DNA]</scope>
    <source>
        <strain evidence="1 2">CTTW</strain>
    </source>
</reference>
<reference evidence="1 2" key="2">
    <citation type="submission" date="2020-08" db="EMBL/GenBank/DDBJ databases">
        <authorList>
            <person name="Ueki A."/>
            <person name="Tonouchi A."/>
        </authorList>
    </citation>
    <scope>NUCLEOTIDE SEQUENCE [LARGE SCALE GENOMIC DNA]</scope>
    <source>
        <strain evidence="1 2">CTTW</strain>
    </source>
</reference>
<organism evidence="1 2">
    <name type="scientific">Anaerocolumna chitinilytica</name>
    <dbReference type="NCBI Taxonomy" id="1727145"/>
    <lineage>
        <taxon>Bacteria</taxon>
        <taxon>Bacillati</taxon>
        <taxon>Bacillota</taxon>
        <taxon>Clostridia</taxon>
        <taxon>Lachnospirales</taxon>
        <taxon>Lachnospiraceae</taxon>
        <taxon>Anaerocolumna</taxon>
    </lineage>
</organism>
<dbReference type="RefSeq" id="WP_185256155.1">
    <property type="nucleotide sequence ID" value="NZ_AP023368.1"/>
</dbReference>
<proteinExistence type="predicted"/>
<accession>A0A7I8DTC2</accession>
<sequence length="105" mass="11489">MSNNSNSDQSTNEKTCDNSCLLSLPPKQFSVLATIFGLLLLDDLSIDQQSAIGNFLLSVGQTMLTASAQEQALQSCNPQNDQINNDIQDLKDQIALLKKEIDKCK</sequence>